<dbReference type="RefSeq" id="WP_125020116.1">
    <property type="nucleotide sequence ID" value="NZ_RQVQ01000049.1"/>
</dbReference>
<evidence type="ECO:0000313" key="2">
    <source>
        <dbReference type="EMBL" id="RRJ87716.1"/>
    </source>
</evidence>
<reference evidence="2 3" key="1">
    <citation type="submission" date="2018-11" db="EMBL/GenBank/DDBJ databases">
        <title>Flavobacterium sp. nov., YIM 102701-2 draft genome.</title>
        <authorList>
            <person name="Li G."/>
            <person name="Jiang Y."/>
        </authorList>
    </citation>
    <scope>NUCLEOTIDE SEQUENCE [LARGE SCALE GENOMIC DNA]</scope>
    <source>
        <strain evidence="2 3">YIM 102701-2</strain>
    </source>
</reference>
<dbReference type="AlphaFoldDB" id="A0A3P3W1E4"/>
<evidence type="ECO:0000313" key="3">
    <source>
        <dbReference type="Proteomes" id="UP000275719"/>
    </source>
</evidence>
<feature type="region of interest" description="Disordered" evidence="1">
    <location>
        <begin position="1"/>
        <end position="22"/>
    </location>
</feature>
<name>A0A3P3W1E4_9FLAO</name>
<dbReference type="EMBL" id="RQVQ01000049">
    <property type="protein sequence ID" value="RRJ87716.1"/>
    <property type="molecule type" value="Genomic_DNA"/>
</dbReference>
<feature type="compositionally biased region" description="Polar residues" evidence="1">
    <location>
        <begin position="1"/>
        <end position="12"/>
    </location>
</feature>
<proteinExistence type="predicted"/>
<comment type="caution">
    <text evidence="2">The sequence shown here is derived from an EMBL/GenBank/DDBJ whole genome shotgun (WGS) entry which is preliminary data.</text>
</comment>
<dbReference type="Proteomes" id="UP000275719">
    <property type="component" value="Unassembled WGS sequence"/>
</dbReference>
<gene>
    <name evidence="2" type="ORF">EG240_14725</name>
</gene>
<protein>
    <submittedName>
        <fullName evidence="2">Uncharacterized protein</fullName>
    </submittedName>
</protein>
<sequence length="148" mass="16799">MEVVISSVNQTDETGRENGGHSIFGDKSISFWKEGGTFQKFTSKDGDSGYRATVSQFKKTNGDIYVLRDYSAVEFHYHIHPCISQIRKSGLANPSDTDFSTMGDNYTNKFRGTAFVIGLRSNKVQFYGDKKSYITISYEVYKKIRLEN</sequence>
<keyword evidence="3" id="KW-1185">Reference proteome</keyword>
<accession>A0A3P3W1E4</accession>
<organism evidence="2 3">
    <name type="scientific">Paenimyroides tangerinum</name>
    <dbReference type="NCBI Taxonomy" id="2488728"/>
    <lineage>
        <taxon>Bacteria</taxon>
        <taxon>Pseudomonadati</taxon>
        <taxon>Bacteroidota</taxon>
        <taxon>Flavobacteriia</taxon>
        <taxon>Flavobacteriales</taxon>
        <taxon>Flavobacteriaceae</taxon>
        <taxon>Paenimyroides</taxon>
    </lineage>
</organism>
<evidence type="ECO:0000256" key="1">
    <source>
        <dbReference type="SAM" id="MobiDB-lite"/>
    </source>
</evidence>